<accession>A0ABU1T1H8</accession>
<name>A0ABU1T1H8_9ACTO</name>
<dbReference type="RefSeq" id="WP_309955736.1">
    <property type="nucleotide sequence ID" value="NZ_JAVDUJ010000001.1"/>
</dbReference>
<protein>
    <submittedName>
        <fullName evidence="1">Uncharacterized protein</fullName>
    </submittedName>
</protein>
<gene>
    <name evidence="1" type="ORF">J2S36_000763</name>
</gene>
<reference evidence="1 2" key="1">
    <citation type="submission" date="2023-07" db="EMBL/GenBank/DDBJ databases">
        <title>Sequencing the genomes of 1000 actinobacteria strains.</title>
        <authorList>
            <person name="Klenk H.-P."/>
        </authorList>
    </citation>
    <scope>NUCLEOTIDE SEQUENCE [LARGE SCALE GENOMIC DNA]</scope>
    <source>
        <strain evidence="1 2">DSM 15539</strain>
    </source>
</reference>
<dbReference type="EMBL" id="JAVDUJ010000001">
    <property type="protein sequence ID" value="MDR6939220.1"/>
    <property type="molecule type" value="Genomic_DNA"/>
</dbReference>
<evidence type="ECO:0000313" key="1">
    <source>
        <dbReference type="EMBL" id="MDR6939220.1"/>
    </source>
</evidence>
<proteinExistence type="predicted"/>
<keyword evidence="2" id="KW-1185">Reference proteome</keyword>
<organism evidence="1 2">
    <name type="scientific">Arcanobacterium hippocoleae</name>
    <dbReference type="NCBI Taxonomy" id="149017"/>
    <lineage>
        <taxon>Bacteria</taxon>
        <taxon>Bacillati</taxon>
        <taxon>Actinomycetota</taxon>
        <taxon>Actinomycetes</taxon>
        <taxon>Actinomycetales</taxon>
        <taxon>Actinomycetaceae</taxon>
        <taxon>Arcanobacterium</taxon>
    </lineage>
</organism>
<dbReference type="Proteomes" id="UP001266099">
    <property type="component" value="Unassembled WGS sequence"/>
</dbReference>
<comment type="caution">
    <text evidence="1">The sequence shown here is derived from an EMBL/GenBank/DDBJ whole genome shotgun (WGS) entry which is preliminary data.</text>
</comment>
<evidence type="ECO:0000313" key="2">
    <source>
        <dbReference type="Proteomes" id="UP001266099"/>
    </source>
</evidence>
<sequence>MGKISRKAHLYHYKNADSSRKEIYQKLVSHDIINAFNFIRYRDYLTIQKRESEIVKNVIDSQDFQAKLDLLIRLSEAAHAIDRLEKHFDKLEGK</sequence>